<gene>
    <name evidence="3" type="ORF">BN980_GECA15s00560g</name>
</gene>
<dbReference type="Pfam" id="PF13094">
    <property type="entry name" value="CENP-Q"/>
    <property type="match status" value="1"/>
</dbReference>
<organism evidence="3 4">
    <name type="scientific">Geotrichum candidum</name>
    <name type="common">Oospora lactis</name>
    <name type="synonym">Dipodascus geotrichum</name>
    <dbReference type="NCBI Taxonomy" id="1173061"/>
    <lineage>
        <taxon>Eukaryota</taxon>
        <taxon>Fungi</taxon>
        <taxon>Dikarya</taxon>
        <taxon>Ascomycota</taxon>
        <taxon>Saccharomycotina</taxon>
        <taxon>Dipodascomycetes</taxon>
        <taxon>Dipodascales</taxon>
        <taxon>Dipodascaceae</taxon>
        <taxon>Geotrichum</taxon>
    </lineage>
</organism>
<dbReference type="OrthoDB" id="10360027at2759"/>
<name>A0A0J9XG72_GEOCN</name>
<keyword evidence="1" id="KW-0175">Coiled coil</keyword>
<accession>A0A0J9XG72</accession>
<feature type="region of interest" description="Disordered" evidence="2">
    <location>
        <begin position="1"/>
        <end position="41"/>
    </location>
</feature>
<keyword evidence="4" id="KW-1185">Reference proteome</keyword>
<dbReference type="Proteomes" id="UP000242525">
    <property type="component" value="Unassembled WGS sequence"/>
</dbReference>
<evidence type="ECO:0000313" key="4">
    <source>
        <dbReference type="Proteomes" id="UP000242525"/>
    </source>
</evidence>
<comment type="caution">
    <text evidence="3">The sequence shown here is derived from an EMBL/GenBank/DDBJ whole genome shotgun (WGS) entry which is preliminary data.</text>
</comment>
<sequence>MAPHKRKLADVEGIEDRGEDSAKEQEQFGSEEESEGPTQTPIVVPLSSRRIQSLWPLLHPHSYARIQTILTQPLNPILHELNTSTTSQTQFQMLHRVALRAISKQLKRTPVPPRTRLSHLEPDILLRQNSKLEDVLVELHTSNAKLEREIEREQRDLERDEKALMSLEANSRKQLAQLRALNKKASHAIATVGKNEDATDTQQELEINLSADAAGALDDDDPLVDVLVGLGDSLEKLRAALPPTGLLDNLKDL</sequence>
<dbReference type="AlphaFoldDB" id="A0A0J9XG72"/>
<proteinExistence type="predicted"/>
<feature type="compositionally biased region" description="Basic and acidic residues" evidence="2">
    <location>
        <begin position="8"/>
        <end position="26"/>
    </location>
</feature>
<dbReference type="EMBL" id="CCBN010000015">
    <property type="protein sequence ID" value="CDO56391.1"/>
    <property type="molecule type" value="Genomic_DNA"/>
</dbReference>
<dbReference type="InterPro" id="IPR025212">
    <property type="entry name" value="CAD_CENP-Q"/>
</dbReference>
<evidence type="ECO:0000256" key="1">
    <source>
        <dbReference type="SAM" id="Coils"/>
    </source>
</evidence>
<reference evidence="3" key="1">
    <citation type="submission" date="2014-03" db="EMBL/GenBank/DDBJ databases">
        <authorList>
            <person name="Casaregola S."/>
        </authorList>
    </citation>
    <scope>NUCLEOTIDE SEQUENCE [LARGE SCALE GENOMIC DNA]</scope>
    <source>
        <strain evidence="3">CLIB 918</strain>
    </source>
</reference>
<evidence type="ECO:0000256" key="2">
    <source>
        <dbReference type="SAM" id="MobiDB-lite"/>
    </source>
</evidence>
<protein>
    <submittedName>
        <fullName evidence="3">Uncharacterized protein</fullName>
    </submittedName>
</protein>
<feature type="coiled-coil region" evidence="1">
    <location>
        <begin position="129"/>
        <end position="184"/>
    </location>
</feature>
<evidence type="ECO:0000313" key="3">
    <source>
        <dbReference type="EMBL" id="CDO56391.1"/>
    </source>
</evidence>